<sequence length="203" mass="23718">MIDDIKNKFKNYKPYINGHKDMKKASVLIPIIKKDDCYHILFEVRSKNLRNQPNEISFPGGKIEDCETPYNTAIRETCEELGTFEENITIISEIDLLITPSNLIIHPYVGQIKNISNLNINKDEVDHIFLVPITHLIKTKPLLYNNIVKIIPNEKFPYDIIPNNHNYKFDTGNYPVLFYNYENYVIWGITAKILENFLDLITE</sequence>
<evidence type="ECO:0000256" key="4">
    <source>
        <dbReference type="ARBA" id="ARBA00022801"/>
    </source>
</evidence>
<dbReference type="SUPFAM" id="SSF55811">
    <property type="entry name" value="Nudix"/>
    <property type="match status" value="1"/>
</dbReference>
<dbReference type="EMBL" id="NOJZ02000004">
    <property type="protein sequence ID" value="RDY24252.1"/>
    <property type="molecule type" value="Genomic_DNA"/>
</dbReference>
<proteinExistence type="predicted"/>
<dbReference type="CDD" id="cd03426">
    <property type="entry name" value="NUDIX_CoAse_Nudt7"/>
    <property type="match status" value="1"/>
</dbReference>
<dbReference type="InterPro" id="IPR015797">
    <property type="entry name" value="NUDIX_hydrolase-like_dom_sf"/>
</dbReference>
<evidence type="ECO:0000256" key="1">
    <source>
        <dbReference type="ARBA" id="ARBA00001936"/>
    </source>
</evidence>
<accession>A0A371IUU1</accession>
<keyword evidence="6" id="KW-0464">Manganese</keyword>
<dbReference type="PROSITE" id="PS51462">
    <property type="entry name" value="NUDIX"/>
    <property type="match status" value="1"/>
</dbReference>
<name>A0A371IUU1_9FIRM</name>
<dbReference type="RefSeq" id="WP_095406145.1">
    <property type="nucleotide sequence ID" value="NZ_NOJZ02000004.1"/>
</dbReference>
<dbReference type="Gene3D" id="3.90.79.10">
    <property type="entry name" value="Nucleoside Triphosphate Pyrophosphohydrolase"/>
    <property type="match status" value="1"/>
</dbReference>
<protein>
    <submittedName>
        <fullName evidence="8">CoA pyrophosphatase</fullName>
    </submittedName>
</protein>
<dbReference type="PANTHER" id="PTHR12992">
    <property type="entry name" value="NUDIX HYDROLASE"/>
    <property type="match status" value="1"/>
</dbReference>
<gene>
    <name evidence="8" type="ORF">CHF27_004000</name>
</gene>
<comment type="cofactor">
    <cofactor evidence="1">
        <name>Mn(2+)</name>
        <dbReference type="ChEBI" id="CHEBI:29035"/>
    </cofactor>
</comment>
<evidence type="ECO:0000259" key="7">
    <source>
        <dbReference type="PROSITE" id="PS51462"/>
    </source>
</evidence>
<dbReference type="PROSITE" id="PS00893">
    <property type="entry name" value="NUDIX_BOX"/>
    <property type="match status" value="1"/>
</dbReference>
<evidence type="ECO:0000313" key="8">
    <source>
        <dbReference type="EMBL" id="RDY24252.1"/>
    </source>
</evidence>
<evidence type="ECO:0000313" key="9">
    <source>
        <dbReference type="Proteomes" id="UP000243494"/>
    </source>
</evidence>
<evidence type="ECO:0000256" key="5">
    <source>
        <dbReference type="ARBA" id="ARBA00022842"/>
    </source>
</evidence>
<dbReference type="PANTHER" id="PTHR12992:SF11">
    <property type="entry name" value="MITOCHONDRIAL COENZYME A DIPHOSPHATASE NUDT8"/>
    <property type="match status" value="1"/>
</dbReference>
<dbReference type="InterPro" id="IPR020084">
    <property type="entry name" value="NUDIX_hydrolase_CS"/>
</dbReference>
<organism evidence="8 9">
    <name type="scientific">Romboutsia maritimum</name>
    <dbReference type="NCBI Taxonomy" id="2020948"/>
    <lineage>
        <taxon>Bacteria</taxon>
        <taxon>Bacillati</taxon>
        <taxon>Bacillota</taxon>
        <taxon>Clostridia</taxon>
        <taxon>Peptostreptococcales</taxon>
        <taxon>Peptostreptococcaceae</taxon>
        <taxon>Romboutsia</taxon>
    </lineage>
</organism>
<dbReference type="Proteomes" id="UP000243494">
    <property type="component" value="Unassembled WGS sequence"/>
</dbReference>
<keyword evidence="9" id="KW-1185">Reference proteome</keyword>
<dbReference type="AlphaFoldDB" id="A0A371IUU1"/>
<comment type="cofactor">
    <cofactor evidence="2">
        <name>Mg(2+)</name>
        <dbReference type="ChEBI" id="CHEBI:18420"/>
    </cofactor>
</comment>
<dbReference type="GO" id="GO:0010945">
    <property type="term" value="F:coenzyme A diphosphatase activity"/>
    <property type="evidence" value="ECO:0007669"/>
    <property type="project" value="InterPro"/>
</dbReference>
<evidence type="ECO:0000256" key="6">
    <source>
        <dbReference type="ARBA" id="ARBA00023211"/>
    </source>
</evidence>
<keyword evidence="5" id="KW-0460">Magnesium</keyword>
<keyword evidence="3" id="KW-0479">Metal-binding</keyword>
<evidence type="ECO:0000256" key="3">
    <source>
        <dbReference type="ARBA" id="ARBA00022723"/>
    </source>
</evidence>
<dbReference type="OrthoDB" id="9802805at2"/>
<feature type="domain" description="Nudix hydrolase" evidence="7">
    <location>
        <begin position="22"/>
        <end position="156"/>
    </location>
</feature>
<dbReference type="InterPro" id="IPR000086">
    <property type="entry name" value="NUDIX_hydrolase_dom"/>
</dbReference>
<keyword evidence="4" id="KW-0378">Hydrolase</keyword>
<dbReference type="InterPro" id="IPR045121">
    <property type="entry name" value="CoAse"/>
</dbReference>
<evidence type="ECO:0000256" key="2">
    <source>
        <dbReference type="ARBA" id="ARBA00001946"/>
    </source>
</evidence>
<comment type="caution">
    <text evidence="8">The sequence shown here is derived from an EMBL/GenBank/DDBJ whole genome shotgun (WGS) entry which is preliminary data.</text>
</comment>
<dbReference type="Pfam" id="PF00293">
    <property type="entry name" value="NUDIX"/>
    <property type="match status" value="1"/>
</dbReference>
<dbReference type="GO" id="GO:0046872">
    <property type="term" value="F:metal ion binding"/>
    <property type="evidence" value="ECO:0007669"/>
    <property type="project" value="UniProtKB-KW"/>
</dbReference>
<reference evidence="8 9" key="1">
    <citation type="journal article" date="2017" name="Genome Announc.">
        <title>Draft Genome Sequence of Romboutsia maritimum sp. nov. Strain CCRI-22766(T), Isolated from Coastal Estuarine Mud.</title>
        <authorList>
            <person name="Maheux A.F."/>
            <person name="Boudreau D.K."/>
            <person name="Berube E."/>
            <person name="Boissinot M."/>
            <person name="Raymond F."/>
            <person name="Brodeur S."/>
            <person name="Corbeil J."/>
            <person name="Brightwell G."/>
            <person name="Broda D."/>
            <person name="Omar R.F."/>
            <person name="Bergeron M.G."/>
        </authorList>
    </citation>
    <scope>NUCLEOTIDE SEQUENCE [LARGE SCALE GENOMIC DNA]</scope>
    <source>
        <strain evidence="8 9">CCRI-22766</strain>
    </source>
</reference>